<dbReference type="InterPro" id="IPR022781">
    <property type="entry name" value="Flagellar_biosynth_FliO"/>
</dbReference>
<dbReference type="PANTHER" id="PTHR38766:SF1">
    <property type="entry name" value="FLAGELLAR PROTEIN FLIO"/>
    <property type="match status" value="1"/>
</dbReference>
<sequence>MLKSVFIALICLISLGLSSLVRAQTASESLKASTVPSAGLPSSSIEDIAISLAVVLLVIILLAWLAKRFVPNLTVVDRKAMKVLAVLPLGGKERILLVDVAGVQMVLGVSISGVNCLHVFSEPVLRATPEPDTERFRSLLQSFKNNREAP</sequence>
<dbReference type="GO" id="GO:0009425">
    <property type="term" value="C:bacterial-type flagellum basal body"/>
    <property type="evidence" value="ECO:0007669"/>
    <property type="project" value="UniProtKB-SubCell"/>
</dbReference>
<keyword evidence="9" id="KW-0282">Flagellum</keyword>
<dbReference type="Pfam" id="PF04347">
    <property type="entry name" value="FliO"/>
    <property type="match status" value="1"/>
</dbReference>
<keyword evidence="5 7" id="KW-0975">Bacterial flagellum</keyword>
<keyword evidence="4 7" id="KW-0472">Membrane</keyword>
<dbReference type="InterPro" id="IPR052205">
    <property type="entry name" value="FliO/MopB"/>
</dbReference>
<gene>
    <name evidence="9" type="ORF">BTE48_02705</name>
</gene>
<dbReference type="OrthoDB" id="5741235at2"/>
<dbReference type="NCBIfam" id="TIGR03500">
    <property type="entry name" value="FliO_TIGR"/>
    <property type="match status" value="1"/>
</dbReference>
<dbReference type="Proteomes" id="UP000191418">
    <property type="component" value="Unassembled WGS sequence"/>
</dbReference>
<evidence type="ECO:0000256" key="1">
    <source>
        <dbReference type="ARBA" id="ARBA00022475"/>
    </source>
</evidence>
<dbReference type="GO" id="GO:0044781">
    <property type="term" value="P:bacterial-type flagellum organization"/>
    <property type="evidence" value="ECO:0007669"/>
    <property type="project" value="UniProtKB-UniRule"/>
</dbReference>
<evidence type="ECO:0000256" key="4">
    <source>
        <dbReference type="ARBA" id="ARBA00023136"/>
    </source>
</evidence>
<keyword evidence="8" id="KW-0732">Signal</keyword>
<evidence type="ECO:0000256" key="3">
    <source>
        <dbReference type="ARBA" id="ARBA00022989"/>
    </source>
</evidence>
<keyword evidence="2 7" id="KW-0812">Transmembrane</keyword>
<feature type="signal peptide" evidence="8">
    <location>
        <begin position="1"/>
        <end position="23"/>
    </location>
</feature>
<name>A0A1T4L4P2_9GAMM</name>
<dbReference type="EMBL" id="MTSM01000002">
    <property type="protein sequence ID" value="OPX56804.1"/>
    <property type="molecule type" value="Genomic_DNA"/>
</dbReference>
<accession>A0A1T4L4P2</accession>
<dbReference type="PANTHER" id="PTHR38766">
    <property type="entry name" value="FLAGELLAR PROTEIN FLIO"/>
    <property type="match status" value="1"/>
</dbReference>
<proteinExistence type="inferred from homology"/>
<evidence type="ECO:0000256" key="7">
    <source>
        <dbReference type="RuleBase" id="RU362064"/>
    </source>
</evidence>
<organism evidence="9 10">
    <name type="scientific">Oceanospirillum multiglobuliferum</name>
    <dbReference type="NCBI Taxonomy" id="64969"/>
    <lineage>
        <taxon>Bacteria</taxon>
        <taxon>Pseudomonadati</taxon>
        <taxon>Pseudomonadota</taxon>
        <taxon>Gammaproteobacteria</taxon>
        <taxon>Oceanospirillales</taxon>
        <taxon>Oceanospirillaceae</taxon>
        <taxon>Oceanospirillum</taxon>
    </lineage>
</organism>
<keyword evidence="10" id="KW-1185">Reference proteome</keyword>
<evidence type="ECO:0000256" key="6">
    <source>
        <dbReference type="ARBA" id="ARBA00037937"/>
    </source>
</evidence>
<protein>
    <recommendedName>
        <fullName evidence="7">Flagellar protein</fullName>
    </recommendedName>
</protein>
<keyword evidence="3 7" id="KW-1133">Transmembrane helix</keyword>
<evidence type="ECO:0000256" key="8">
    <source>
        <dbReference type="SAM" id="SignalP"/>
    </source>
</evidence>
<comment type="subcellular location">
    <subcellularLocation>
        <location evidence="7">Cell membrane</location>
    </subcellularLocation>
    <subcellularLocation>
        <location evidence="7">Bacterial flagellum basal body</location>
    </subcellularLocation>
</comment>
<evidence type="ECO:0000313" key="10">
    <source>
        <dbReference type="Proteomes" id="UP000191418"/>
    </source>
</evidence>
<comment type="similarity">
    <text evidence="6 7">Belongs to the FliO/MopB family.</text>
</comment>
<dbReference type="AlphaFoldDB" id="A0A1T4L4P2"/>
<keyword evidence="1 7" id="KW-1003">Cell membrane</keyword>
<reference evidence="9 10" key="1">
    <citation type="submission" date="2017-01" db="EMBL/GenBank/DDBJ databases">
        <title>Genome Sequencing of a Marine Spirillum, Oceanospirillum multiglobuliferum ATCC 33336, from Japan.</title>
        <authorList>
            <person name="Carney J.G."/>
            <person name="Trachtenberg A.M."/>
            <person name="Rheaume B.A."/>
            <person name="Linnane J.D."/>
            <person name="Pitts N.L."/>
            <person name="Mykles D.L."/>
            <person name="Maclea K.S."/>
        </authorList>
    </citation>
    <scope>NUCLEOTIDE SEQUENCE [LARGE SCALE GENOMIC DNA]</scope>
    <source>
        <strain evidence="9 10">ATCC 33336</strain>
    </source>
</reference>
<keyword evidence="9" id="KW-0969">Cilium</keyword>
<comment type="caution">
    <text evidence="9">The sequence shown here is derived from an EMBL/GenBank/DDBJ whole genome shotgun (WGS) entry which is preliminary data.</text>
</comment>
<dbReference type="RefSeq" id="WP_078743927.1">
    <property type="nucleotide sequence ID" value="NZ_FUXG01000002.1"/>
</dbReference>
<feature type="transmembrane region" description="Helical" evidence="7">
    <location>
        <begin position="47"/>
        <end position="66"/>
    </location>
</feature>
<evidence type="ECO:0000256" key="5">
    <source>
        <dbReference type="ARBA" id="ARBA00023143"/>
    </source>
</evidence>
<keyword evidence="9" id="KW-0966">Cell projection</keyword>
<evidence type="ECO:0000256" key="2">
    <source>
        <dbReference type="ARBA" id="ARBA00022692"/>
    </source>
</evidence>
<dbReference type="STRING" id="64969.SAMN02745127_00299"/>
<dbReference type="GO" id="GO:0005886">
    <property type="term" value="C:plasma membrane"/>
    <property type="evidence" value="ECO:0007669"/>
    <property type="project" value="UniProtKB-SubCell"/>
</dbReference>
<feature type="chain" id="PRO_5012323476" description="Flagellar protein" evidence="8">
    <location>
        <begin position="24"/>
        <end position="150"/>
    </location>
</feature>
<evidence type="ECO:0000313" key="9">
    <source>
        <dbReference type="EMBL" id="OPX56804.1"/>
    </source>
</evidence>